<proteinExistence type="predicted"/>
<evidence type="ECO:0000259" key="3">
    <source>
        <dbReference type="PROSITE" id="PS50975"/>
    </source>
</evidence>
<dbReference type="EMBL" id="CP066802">
    <property type="protein sequence ID" value="QQM68152.1"/>
    <property type="molecule type" value="Genomic_DNA"/>
</dbReference>
<protein>
    <recommendedName>
        <fullName evidence="3">ATP-grasp domain-containing protein</fullName>
    </recommendedName>
</protein>
<sequence>MNPGPYGLRRLLRPTTPDEPSQFGRRVARTRSGRPFRLLLLGGDIGALSQARSFYEAYGVPAAVVARAVTPHHTGSSMFDLRYDDGLGTAEGLVRVVNEVAALDPTTLLVSTSFDQYVVELATHRERLAGNVVVPYATAEAISTAVNKVEFSRLAQEVGMTHPRTLVLKGGSGQVPDIDSLGYPLIGKPADGDELEAAGMEGLEKVFVLRERAQVDDLLRRIEECGFTGEFLFQERVPGSDNQMRILTSYRDTAGRLRLCSYGHSVIEEHDPRLRGNPAVIRTGLEPGEVGQQVGRLLERLDWVGYANFDIKVDPRDGAGHVFELNPRLGRSNYYLNVSGTNPVELLVEDWVGEGGQHLELRTDRRGLYLVVPVALALAYGHGVRLAMLASLLSGQVRNPLVKVWAGARRQDLARAWYMTLSTLNQYRRFHRFYPLGQARRERKEAQ</sequence>
<evidence type="ECO:0000256" key="2">
    <source>
        <dbReference type="SAM" id="MobiDB-lite"/>
    </source>
</evidence>
<evidence type="ECO:0000313" key="4">
    <source>
        <dbReference type="EMBL" id="QQM68152.1"/>
    </source>
</evidence>
<dbReference type="PROSITE" id="PS50975">
    <property type="entry name" value="ATP_GRASP"/>
    <property type="match status" value="1"/>
</dbReference>
<keyword evidence="1" id="KW-0067">ATP-binding</keyword>
<evidence type="ECO:0000313" key="5">
    <source>
        <dbReference type="Proteomes" id="UP000595895"/>
    </source>
</evidence>
<keyword evidence="5" id="KW-1185">Reference proteome</keyword>
<dbReference type="GO" id="GO:0046872">
    <property type="term" value="F:metal ion binding"/>
    <property type="evidence" value="ECO:0007669"/>
    <property type="project" value="InterPro"/>
</dbReference>
<name>A0A7T7MB05_9ACTO</name>
<dbReference type="GO" id="GO:0005524">
    <property type="term" value="F:ATP binding"/>
    <property type="evidence" value="ECO:0007669"/>
    <property type="project" value="UniProtKB-UniRule"/>
</dbReference>
<dbReference type="InterPro" id="IPR011761">
    <property type="entry name" value="ATP-grasp"/>
</dbReference>
<organism evidence="4 5">
    <name type="scientific">Actinomyces weissii</name>
    <dbReference type="NCBI Taxonomy" id="675090"/>
    <lineage>
        <taxon>Bacteria</taxon>
        <taxon>Bacillati</taxon>
        <taxon>Actinomycetota</taxon>
        <taxon>Actinomycetes</taxon>
        <taxon>Actinomycetales</taxon>
        <taxon>Actinomycetaceae</taxon>
        <taxon>Actinomyces</taxon>
    </lineage>
</organism>
<evidence type="ECO:0000256" key="1">
    <source>
        <dbReference type="PROSITE-ProRule" id="PRU00409"/>
    </source>
</evidence>
<feature type="domain" description="ATP-grasp" evidence="3">
    <location>
        <begin position="152"/>
        <end position="352"/>
    </location>
</feature>
<gene>
    <name evidence="4" type="ORF">JG540_04820</name>
</gene>
<dbReference type="AlphaFoldDB" id="A0A7T7MB05"/>
<dbReference type="RefSeq" id="WP_200277691.1">
    <property type="nucleotide sequence ID" value="NZ_CP066802.1"/>
</dbReference>
<feature type="region of interest" description="Disordered" evidence="2">
    <location>
        <begin position="1"/>
        <end position="26"/>
    </location>
</feature>
<dbReference type="SUPFAM" id="SSF56059">
    <property type="entry name" value="Glutathione synthetase ATP-binding domain-like"/>
    <property type="match status" value="1"/>
</dbReference>
<accession>A0A7T7MB05</accession>
<reference evidence="4 5" key="1">
    <citation type="submission" date="2020-12" db="EMBL/GenBank/DDBJ databases">
        <authorList>
            <person name="Zhou J."/>
        </authorList>
    </citation>
    <scope>NUCLEOTIDE SEQUENCE [LARGE SCALE GENOMIC DNA]</scope>
    <source>
        <strain evidence="4 5">CCUG 61299</strain>
    </source>
</reference>
<dbReference type="Proteomes" id="UP000595895">
    <property type="component" value="Chromosome"/>
</dbReference>
<dbReference type="KEGG" id="awe:JG540_04820"/>
<keyword evidence="1" id="KW-0547">Nucleotide-binding</keyword>
<dbReference type="Gene3D" id="3.30.470.20">
    <property type="entry name" value="ATP-grasp fold, B domain"/>
    <property type="match status" value="1"/>
</dbReference>